<dbReference type="PANTHER" id="PTHR12428:SF66">
    <property type="entry name" value="MITOCHONDRIAL INNER MEMBRANE PROTEIN OXA1L"/>
    <property type="match status" value="1"/>
</dbReference>
<proteinExistence type="inferred from homology"/>
<keyword evidence="13" id="KW-1185">Reference proteome</keyword>
<evidence type="ECO:0000256" key="7">
    <source>
        <dbReference type="ARBA" id="ARBA00023128"/>
    </source>
</evidence>
<dbReference type="NCBIfam" id="TIGR03592">
    <property type="entry name" value="yidC_oxa1_cterm"/>
    <property type="match status" value="1"/>
</dbReference>
<organism evidence="12 13">
    <name type="scientific">Diversispora eburnea</name>
    <dbReference type="NCBI Taxonomy" id="1213867"/>
    <lineage>
        <taxon>Eukaryota</taxon>
        <taxon>Fungi</taxon>
        <taxon>Fungi incertae sedis</taxon>
        <taxon>Mucoromycota</taxon>
        <taxon>Glomeromycotina</taxon>
        <taxon>Glomeromycetes</taxon>
        <taxon>Diversisporales</taxon>
        <taxon>Diversisporaceae</taxon>
        <taxon>Diversispora</taxon>
    </lineage>
</organism>
<feature type="transmembrane region" description="Helical" evidence="10">
    <location>
        <begin position="252"/>
        <end position="271"/>
    </location>
</feature>
<keyword evidence="3 9" id="KW-0812">Transmembrane</keyword>
<evidence type="ECO:0000259" key="11">
    <source>
        <dbReference type="Pfam" id="PF02096"/>
    </source>
</evidence>
<dbReference type="CDD" id="cd20069">
    <property type="entry name" value="5TM_Oxa1-like"/>
    <property type="match status" value="1"/>
</dbReference>
<keyword evidence="8 10" id="KW-0472">Membrane</keyword>
<evidence type="ECO:0000256" key="5">
    <source>
        <dbReference type="ARBA" id="ARBA00022946"/>
    </source>
</evidence>
<dbReference type="Proteomes" id="UP000789706">
    <property type="component" value="Unassembled WGS sequence"/>
</dbReference>
<evidence type="ECO:0000256" key="10">
    <source>
        <dbReference type="SAM" id="Phobius"/>
    </source>
</evidence>
<feature type="transmembrane region" description="Helical" evidence="10">
    <location>
        <begin position="207"/>
        <end position="224"/>
    </location>
</feature>
<evidence type="ECO:0000256" key="3">
    <source>
        <dbReference type="ARBA" id="ARBA00022692"/>
    </source>
</evidence>
<accession>A0A9N9BYR8</accession>
<comment type="caution">
    <text evidence="12">The sequence shown here is derived from an EMBL/GenBank/DDBJ whole genome shotgun (WGS) entry which is preliminary data.</text>
</comment>
<dbReference type="Pfam" id="PF02096">
    <property type="entry name" value="60KD_IMP"/>
    <property type="match status" value="1"/>
</dbReference>
<evidence type="ECO:0000256" key="4">
    <source>
        <dbReference type="ARBA" id="ARBA00022792"/>
    </source>
</evidence>
<keyword evidence="4" id="KW-0999">Mitochondrion inner membrane</keyword>
<keyword evidence="6 10" id="KW-1133">Transmembrane helix</keyword>
<keyword evidence="5" id="KW-0809">Transit peptide</keyword>
<dbReference type="OrthoDB" id="2148490at2759"/>
<dbReference type="AlphaFoldDB" id="A0A9N9BYR8"/>
<comment type="similarity">
    <text evidence="2 9">Belongs to the OXA1/ALB3/YidC family.</text>
</comment>
<evidence type="ECO:0000256" key="8">
    <source>
        <dbReference type="ARBA" id="ARBA00023136"/>
    </source>
</evidence>
<reference evidence="12" key="1">
    <citation type="submission" date="2021-06" db="EMBL/GenBank/DDBJ databases">
        <authorList>
            <person name="Kallberg Y."/>
            <person name="Tangrot J."/>
            <person name="Rosling A."/>
        </authorList>
    </citation>
    <scope>NUCLEOTIDE SEQUENCE</scope>
    <source>
        <strain evidence="12">AZ414A</strain>
    </source>
</reference>
<gene>
    <name evidence="12" type="ORF">DEBURN_LOCUS8740</name>
</gene>
<feature type="non-terminal residue" evidence="12">
    <location>
        <position position="388"/>
    </location>
</feature>
<evidence type="ECO:0000256" key="6">
    <source>
        <dbReference type="ARBA" id="ARBA00022989"/>
    </source>
</evidence>
<dbReference type="PANTHER" id="PTHR12428">
    <property type="entry name" value="OXA1"/>
    <property type="match status" value="1"/>
</dbReference>
<feature type="transmembrane region" description="Helical" evidence="10">
    <location>
        <begin position="128"/>
        <end position="150"/>
    </location>
</feature>
<sequence>MIGGLRFHYSRFSRSKATLISSHKFSTNVSNIPLSNIRKSSRKFQVGGRIFQEKLLFFHKTKDKSVFTNQLRYYVVPNTINNITEVPTLPSDVSSNKIGDLKAMGLVHYTPVGAIETLFEAIHVLIGIPWWGTIIVGTLLVRVILVPFAIQSARSNAKMQNLHPMIKNTIDEINEAKKHHDHTLLMKKTQQLSEIYKKHELKPFKSISLMLLQAPVMISCFFATKRMAEFPVEGFKTGGTLWFMDLTAMDPYYVLPIMSTLGFYSIIELTTSQLKTQNLKLKWGMRIITLAAVPITAFLPASVQVYFISTASFSFLQSYSMNHPKVREYLKIPAIIQSKESPSDSMNPFTELLQNITNKGKNDNKLTKASGKKIINTGTLSHGENKAS</sequence>
<evidence type="ECO:0000313" key="12">
    <source>
        <dbReference type="EMBL" id="CAG8584541.1"/>
    </source>
</evidence>
<evidence type="ECO:0000313" key="13">
    <source>
        <dbReference type="Proteomes" id="UP000789706"/>
    </source>
</evidence>
<evidence type="ECO:0000256" key="2">
    <source>
        <dbReference type="ARBA" id="ARBA00009877"/>
    </source>
</evidence>
<dbReference type="GO" id="GO:0032979">
    <property type="term" value="P:protein insertion into mitochondrial inner membrane from matrix"/>
    <property type="evidence" value="ECO:0007669"/>
    <property type="project" value="TreeGrafter"/>
</dbReference>
<dbReference type="EMBL" id="CAJVPK010001385">
    <property type="protein sequence ID" value="CAG8584541.1"/>
    <property type="molecule type" value="Genomic_DNA"/>
</dbReference>
<evidence type="ECO:0000256" key="9">
    <source>
        <dbReference type="RuleBase" id="RU003945"/>
    </source>
</evidence>
<comment type="subcellular location">
    <subcellularLocation>
        <location evidence="9">Membrane</location>
        <topology evidence="9">Multi-pass membrane protein</topology>
    </subcellularLocation>
    <subcellularLocation>
        <location evidence="1">Mitochondrion inner membrane</location>
        <topology evidence="1">Multi-pass membrane protein</topology>
    </subcellularLocation>
</comment>
<dbReference type="GO" id="GO:0005743">
    <property type="term" value="C:mitochondrial inner membrane"/>
    <property type="evidence" value="ECO:0007669"/>
    <property type="project" value="UniProtKB-SubCell"/>
</dbReference>
<feature type="domain" description="Membrane insertase YidC/Oxa/ALB C-terminal" evidence="11">
    <location>
        <begin position="130"/>
        <end position="322"/>
    </location>
</feature>
<protein>
    <submittedName>
        <fullName evidence="12">4925_t:CDS:1</fullName>
    </submittedName>
</protein>
<dbReference type="InterPro" id="IPR028055">
    <property type="entry name" value="YidC/Oxa/ALB_C"/>
</dbReference>
<dbReference type="GO" id="GO:0032977">
    <property type="term" value="F:membrane insertase activity"/>
    <property type="evidence" value="ECO:0007669"/>
    <property type="project" value="InterPro"/>
</dbReference>
<keyword evidence="7" id="KW-0496">Mitochondrion</keyword>
<feature type="transmembrane region" description="Helical" evidence="10">
    <location>
        <begin position="283"/>
        <end position="307"/>
    </location>
</feature>
<name>A0A9N9BYR8_9GLOM</name>
<evidence type="ECO:0000256" key="1">
    <source>
        <dbReference type="ARBA" id="ARBA00004448"/>
    </source>
</evidence>
<dbReference type="InterPro" id="IPR001708">
    <property type="entry name" value="YidC/ALB3/OXA1/COX18"/>
</dbReference>